<comment type="caution">
    <text evidence="17">The sequence shown here is derived from an EMBL/GenBank/DDBJ whole genome shotgun (WGS) entry which is preliminary data.</text>
</comment>
<evidence type="ECO:0000256" key="1">
    <source>
        <dbReference type="ARBA" id="ARBA00001947"/>
    </source>
</evidence>
<evidence type="ECO:0000256" key="9">
    <source>
        <dbReference type="ARBA" id="ARBA00022833"/>
    </source>
</evidence>
<name>A0AAN8JC58_PATCE</name>
<dbReference type="Gene3D" id="3.30.40.10">
    <property type="entry name" value="Zinc/RING finger domain, C3HC4 (zinc finger)"/>
    <property type="match status" value="1"/>
</dbReference>
<dbReference type="GO" id="GO:0016787">
    <property type="term" value="F:hydrolase activity"/>
    <property type="evidence" value="ECO:0007669"/>
    <property type="project" value="UniProtKB-KW"/>
</dbReference>
<evidence type="ECO:0000256" key="6">
    <source>
        <dbReference type="ARBA" id="ARBA00022737"/>
    </source>
</evidence>
<comment type="similarity">
    <text evidence="3">Belongs to the histone deacetylase family. HD type 2 subfamily.</text>
</comment>
<evidence type="ECO:0000256" key="14">
    <source>
        <dbReference type="PROSITE-ProRule" id="PRU00502"/>
    </source>
</evidence>
<evidence type="ECO:0000256" key="3">
    <source>
        <dbReference type="ARBA" id="ARBA00007738"/>
    </source>
</evidence>
<feature type="compositionally biased region" description="Polar residues" evidence="15">
    <location>
        <begin position="1"/>
        <end position="10"/>
    </location>
</feature>
<evidence type="ECO:0000256" key="8">
    <source>
        <dbReference type="ARBA" id="ARBA00022801"/>
    </source>
</evidence>
<dbReference type="PANTHER" id="PTHR47665:SF1">
    <property type="entry name" value="HISTONE DEACETYLASE-LIKE PROTEIN"/>
    <property type="match status" value="1"/>
</dbReference>
<keyword evidence="4" id="KW-0678">Repressor</keyword>
<evidence type="ECO:0000313" key="17">
    <source>
        <dbReference type="EMBL" id="KAK6175216.1"/>
    </source>
</evidence>
<dbReference type="FunFam" id="3.30.40.10:FF:000342">
    <property type="entry name" value="Histone deacetylase 6"/>
    <property type="match status" value="1"/>
</dbReference>
<feature type="region of interest" description="Disordered" evidence="15">
    <location>
        <begin position="1"/>
        <end position="44"/>
    </location>
</feature>
<comment type="cofactor">
    <cofactor evidence="1">
        <name>Zn(2+)</name>
        <dbReference type="ChEBI" id="CHEBI:29105"/>
    </cofactor>
</comment>
<dbReference type="InterPro" id="IPR001607">
    <property type="entry name" value="Znf_UBP"/>
</dbReference>
<dbReference type="Pfam" id="PF02148">
    <property type="entry name" value="zf-UBP"/>
    <property type="match status" value="1"/>
</dbReference>
<keyword evidence="7 14" id="KW-0863">Zinc-finger</keyword>
<evidence type="ECO:0000259" key="16">
    <source>
        <dbReference type="PROSITE" id="PS50271"/>
    </source>
</evidence>
<dbReference type="Proteomes" id="UP001347796">
    <property type="component" value="Unassembled WGS sequence"/>
</dbReference>
<dbReference type="InterPro" id="IPR013083">
    <property type="entry name" value="Znf_RING/FYVE/PHD"/>
</dbReference>
<organism evidence="17 18">
    <name type="scientific">Patella caerulea</name>
    <name type="common">Rayed Mediterranean limpet</name>
    <dbReference type="NCBI Taxonomy" id="87958"/>
    <lineage>
        <taxon>Eukaryota</taxon>
        <taxon>Metazoa</taxon>
        <taxon>Spiralia</taxon>
        <taxon>Lophotrochozoa</taxon>
        <taxon>Mollusca</taxon>
        <taxon>Gastropoda</taxon>
        <taxon>Patellogastropoda</taxon>
        <taxon>Patelloidea</taxon>
        <taxon>Patellidae</taxon>
        <taxon>Patella</taxon>
    </lineage>
</organism>
<protein>
    <recommendedName>
        <fullName evidence="16">UBP-type domain-containing protein</fullName>
    </recommendedName>
</protein>
<accession>A0AAN8JC58</accession>
<keyword evidence="8" id="KW-0378">Hydrolase</keyword>
<evidence type="ECO:0000256" key="12">
    <source>
        <dbReference type="ARBA" id="ARBA00023163"/>
    </source>
</evidence>
<comment type="subcellular location">
    <subcellularLocation>
        <location evidence="2">Nucleus</location>
    </subcellularLocation>
</comment>
<dbReference type="GO" id="GO:0008270">
    <property type="term" value="F:zinc ion binding"/>
    <property type="evidence" value="ECO:0007669"/>
    <property type="project" value="UniProtKB-KW"/>
</dbReference>
<keyword evidence="5" id="KW-0479">Metal-binding</keyword>
<evidence type="ECO:0000256" key="2">
    <source>
        <dbReference type="ARBA" id="ARBA00004123"/>
    </source>
</evidence>
<keyword evidence="11" id="KW-0805">Transcription regulation</keyword>
<keyword evidence="13" id="KW-0539">Nucleus</keyword>
<gene>
    <name evidence="17" type="ORF">SNE40_013724</name>
</gene>
<keyword evidence="10" id="KW-0156">Chromatin regulator</keyword>
<evidence type="ECO:0000256" key="15">
    <source>
        <dbReference type="SAM" id="MobiDB-lite"/>
    </source>
</evidence>
<dbReference type="PROSITE" id="PS50271">
    <property type="entry name" value="ZF_UBP"/>
    <property type="match status" value="1"/>
</dbReference>
<sequence>MSNETQQNGLNAAASSEAKAAEISEAKAGESSDPKAGETSKANIGEIAEAEASDDELLGACGGSEAPRTVMDVLRLPGVDRMYAVQPIPWCPHLEQVEPLDGRRLNCRAPCLDCDETDENWICLVCYKIYCSRFKNEHMLYHGLESEHRIVLSYSDLSVWCYACDNYIDNEITYPMKNSAHRSKFGEDLPC</sequence>
<dbReference type="GO" id="GO:0005634">
    <property type="term" value="C:nucleus"/>
    <property type="evidence" value="ECO:0007669"/>
    <property type="project" value="UniProtKB-SubCell"/>
</dbReference>
<dbReference type="PANTHER" id="PTHR47665">
    <property type="entry name" value="HISTONE DEACETYLASE-LIKE PROTEIN"/>
    <property type="match status" value="1"/>
</dbReference>
<dbReference type="EMBL" id="JAZGQO010000010">
    <property type="protein sequence ID" value="KAK6175216.1"/>
    <property type="molecule type" value="Genomic_DNA"/>
</dbReference>
<evidence type="ECO:0000256" key="13">
    <source>
        <dbReference type="ARBA" id="ARBA00023242"/>
    </source>
</evidence>
<evidence type="ECO:0000313" key="18">
    <source>
        <dbReference type="Proteomes" id="UP001347796"/>
    </source>
</evidence>
<proteinExistence type="inferred from homology"/>
<evidence type="ECO:0000256" key="4">
    <source>
        <dbReference type="ARBA" id="ARBA00022491"/>
    </source>
</evidence>
<evidence type="ECO:0000256" key="5">
    <source>
        <dbReference type="ARBA" id="ARBA00022723"/>
    </source>
</evidence>
<evidence type="ECO:0000256" key="7">
    <source>
        <dbReference type="ARBA" id="ARBA00022771"/>
    </source>
</evidence>
<evidence type="ECO:0000256" key="10">
    <source>
        <dbReference type="ARBA" id="ARBA00022853"/>
    </source>
</evidence>
<feature type="compositionally biased region" description="Basic and acidic residues" evidence="15">
    <location>
        <begin position="19"/>
        <end position="38"/>
    </location>
</feature>
<feature type="domain" description="UBP-type" evidence="16">
    <location>
        <begin position="89"/>
        <end position="187"/>
    </location>
</feature>
<dbReference type="GO" id="GO:0006325">
    <property type="term" value="P:chromatin organization"/>
    <property type="evidence" value="ECO:0007669"/>
    <property type="project" value="UniProtKB-KW"/>
</dbReference>
<dbReference type="SMART" id="SM00290">
    <property type="entry name" value="ZnF_UBP"/>
    <property type="match status" value="1"/>
</dbReference>
<keyword evidence="9" id="KW-0862">Zinc</keyword>
<dbReference type="SUPFAM" id="SSF57850">
    <property type="entry name" value="RING/U-box"/>
    <property type="match status" value="1"/>
</dbReference>
<evidence type="ECO:0000256" key="11">
    <source>
        <dbReference type="ARBA" id="ARBA00023015"/>
    </source>
</evidence>
<keyword evidence="6" id="KW-0677">Repeat</keyword>
<dbReference type="AlphaFoldDB" id="A0AAN8JC58"/>
<reference evidence="17 18" key="1">
    <citation type="submission" date="2024-01" db="EMBL/GenBank/DDBJ databases">
        <title>The genome of the rayed Mediterranean limpet Patella caerulea (Linnaeus, 1758).</title>
        <authorList>
            <person name="Anh-Thu Weber A."/>
            <person name="Halstead-Nussloch G."/>
        </authorList>
    </citation>
    <scope>NUCLEOTIDE SEQUENCE [LARGE SCALE GENOMIC DNA]</scope>
    <source>
        <strain evidence="17">AATW-2023a</strain>
        <tissue evidence="17">Whole specimen</tissue>
    </source>
</reference>
<keyword evidence="18" id="KW-1185">Reference proteome</keyword>
<keyword evidence="12" id="KW-0804">Transcription</keyword>